<feature type="region of interest" description="Disordered" evidence="6">
    <location>
        <begin position="265"/>
        <end position="285"/>
    </location>
</feature>
<evidence type="ECO:0000256" key="2">
    <source>
        <dbReference type="ARBA" id="ARBA00022529"/>
    </source>
</evidence>
<keyword evidence="2" id="KW-0929">Antimicrobial</keyword>
<dbReference type="InterPro" id="IPR002901">
    <property type="entry name" value="MGlyc_endo_b_GlcNAc-like_dom"/>
</dbReference>
<evidence type="ECO:0000313" key="9">
    <source>
        <dbReference type="Proteomes" id="UP000030647"/>
    </source>
</evidence>
<feature type="compositionally biased region" description="Low complexity" evidence="6">
    <location>
        <begin position="265"/>
        <end position="282"/>
    </location>
</feature>
<evidence type="ECO:0000256" key="3">
    <source>
        <dbReference type="ARBA" id="ARBA00022638"/>
    </source>
</evidence>
<keyword evidence="3" id="KW-0081">Bacteriolytic enzyme</keyword>
<dbReference type="Gene3D" id="3.10.350.10">
    <property type="entry name" value="LysM domain"/>
    <property type="match status" value="2"/>
</dbReference>
<dbReference type="EMBL" id="KI271604">
    <property type="protein sequence ID" value="ERL64130.1"/>
    <property type="molecule type" value="Genomic_DNA"/>
</dbReference>
<accession>U4TL57</accession>
<dbReference type="Gene3D" id="1.10.530.10">
    <property type="match status" value="1"/>
</dbReference>
<evidence type="ECO:0000256" key="1">
    <source>
        <dbReference type="ARBA" id="ARBA00010266"/>
    </source>
</evidence>
<dbReference type="HOGENOM" id="CLU_013771_6_1_9"/>
<dbReference type="GO" id="GO:0031640">
    <property type="term" value="P:killing of cells of another organism"/>
    <property type="evidence" value="ECO:0007669"/>
    <property type="project" value="UniProtKB-KW"/>
</dbReference>
<keyword evidence="9" id="KW-1185">Reference proteome</keyword>
<dbReference type="GO" id="GO:0004040">
    <property type="term" value="F:amidase activity"/>
    <property type="evidence" value="ECO:0007669"/>
    <property type="project" value="InterPro"/>
</dbReference>
<name>U4TL57_9LACO</name>
<dbReference type="Proteomes" id="UP000030647">
    <property type="component" value="Unassembled WGS sequence"/>
</dbReference>
<evidence type="ECO:0000256" key="4">
    <source>
        <dbReference type="ARBA" id="ARBA00022801"/>
    </source>
</evidence>
<protein>
    <recommendedName>
        <fullName evidence="5">Peptidoglycan hydrolase</fullName>
    </recommendedName>
</protein>
<dbReference type="STRING" id="1231336.L248_1572"/>
<evidence type="ECO:0000259" key="7">
    <source>
        <dbReference type="PROSITE" id="PS51782"/>
    </source>
</evidence>
<dbReference type="InterPro" id="IPR018392">
    <property type="entry name" value="LysM"/>
</dbReference>
<dbReference type="InterPro" id="IPR051056">
    <property type="entry name" value="Glycosyl_Hydrolase_73"/>
</dbReference>
<dbReference type="InterPro" id="IPR036779">
    <property type="entry name" value="LysM_dom_sf"/>
</dbReference>
<keyword evidence="4" id="KW-0378">Hydrolase</keyword>
<dbReference type="GO" id="GO:0042742">
    <property type="term" value="P:defense response to bacterium"/>
    <property type="evidence" value="ECO:0007669"/>
    <property type="project" value="UniProtKB-KW"/>
</dbReference>
<evidence type="ECO:0000313" key="8">
    <source>
        <dbReference type="EMBL" id="ERL64130.1"/>
    </source>
</evidence>
<dbReference type="CDD" id="cd00118">
    <property type="entry name" value="LysM"/>
    <property type="match status" value="2"/>
</dbReference>
<evidence type="ECO:0000256" key="5">
    <source>
        <dbReference type="ARBA" id="ARBA00032108"/>
    </source>
</evidence>
<dbReference type="Pfam" id="PF01832">
    <property type="entry name" value="Glucosaminidase"/>
    <property type="match status" value="1"/>
</dbReference>
<dbReference type="SUPFAM" id="SSF54106">
    <property type="entry name" value="LysM domain"/>
    <property type="match status" value="2"/>
</dbReference>
<reference evidence="9" key="1">
    <citation type="journal article" date="2013" name="Genome Announc.">
        <title>Whole-Genome Sequencing of Lactobacillus shenzhenensis Strain LY-73T.</title>
        <authorList>
            <person name="Lin Z."/>
            <person name="Liu Z."/>
            <person name="Yang R."/>
            <person name="Zou Y."/>
            <person name="Wan D."/>
            <person name="Chen J."/>
            <person name="Guo M."/>
            <person name="Zhao J."/>
            <person name="Fang C."/>
            <person name="Yang R."/>
            <person name="Liu F."/>
        </authorList>
    </citation>
    <scope>NUCLEOTIDE SEQUENCE [LARGE SCALE GENOMIC DNA]</scope>
    <source>
        <strain evidence="9">LY-73</strain>
    </source>
</reference>
<dbReference type="PANTHER" id="PTHR33308">
    <property type="entry name" value="PEPTIDOGLYCAN HYDROLASE FLGJ"/>
    <property type="match status" value="1"/>
</dbReference>
<evidence type="ECO:0000256" key="6">
    <source>
        <dbReference type="SAM" id="MobiDB-lite"/>
    </source>
</evidence>
<proteinExistence type="inferred from homology"/>
<comment type="similarity">
    <text evidence="1">Belongs to the glycosyl hydrolase 73 family.</text>
</comment>
<dbReference type="SMART" id="SM00047">
    <property type="entry name" value="LYZ2"/>
    <property type="match status" value="1"/>
</dbReference>
<gene>
    <name evidence="8" type="ORF">L248_1572</name>
</gene>
<dbReference type="PANTHER" id="PTHR33308:SF9">
    <property type="entry name" value="PEPTIDOGLYCAN HYDROLASE FLGJ"/>
    <property type="match status" value="1"/>
</dbReference>
<organism evidence="8 9">
    <name type="scientific">Schleiferilactobacillus shenzhenensis LY-73</name>
    <dbReference type="NCBI Taxonomy" id="1231336"/>
    <lineage>
        <taxon>Bacteria</taxon>
        <taxon>Bacillati</taxon>
        <taxon>Bacillota</taxon>
        <taxon>Bacilli</taxon>
        <taxon>Lactobacillales</taxon>
        <taxon>Lactobacillaceae</taxon>
        <taxon>Schleiferilactobacillus</taxon>
    </lineage>
</organism>
<feature type="domain" description="LysM" evidence="7">
    <location>
        <begin position="210"/>
        <end position="255"/>
    </location>
</feature>
<dbReference type="eggNOG" id="COG1705">
    <property type="taxonomic scope" value="Bacteria"/>
</dbReference>
<dbReference type="AlphaFoldDB" id="U4TL57"/>
<feature type="domain" description="LysM" evidence="7">
    <location>
        <begin position="286"/>
        <end position="329"/>
    </location>
</feature>
<dbReference type="SMART" id="SM00257">
    <property type="entry name" value="LysM"/>
    <property type="match status" value="2"/>
</dbReference>
<dbReference type="PROSITE" id="PS51782">
    <property type="entry name" value="LYSM"/>
    <property type="match status" value="2"/>
</dbReference>
<dbReference type="Pfam" id="PF01476">
    <property type="entry name" value="LysM"/>
    <property type="match status" value="2"/>
</dbReference>
<dbReference type="Gene3D" id="4.10.80.30">
    <property type="entry name" value="DNA polymerase, domain 6"/>
    <property type="match status" value="1"/>
</dbReference>
<sequence length="330" mass="35468">MRRKQLLAGTGTVAALSSLGIGVLGAVRGHAEATGQVTAAPPSSTVFTDPDQTHSQFIKTIGESARDLANKNDLYASVMIAQAILESSWGQSGLAAAPNYNLFGIKGSFNNQSVNMATQEDDGTGKRYTINAGFRKYDNYTQSLQDYVTLLNHSMYAGAHKKNAATYQDATKFLTGRYATATDYNTHLNTLIERYHLTDYDKPAGKLVVTTYTVKAGDSVAGIAAQYGVSMSQIVSLNNLDASTMTIYPGQVLKIKEQYVQTQPAAPAATTQTTTNTTPAKPTYDHSHTVVAGDSLASIAKQYKMTTDELKSVNDLQSNLILVGQTLKVR</sequence>